<dbReference type="InterPro" id="IPR011990">
    <property type="entry name" value="TPR-like_helical_dom_sf"/>
</dbReference>
<dbReference type="RefSeq" id="WP_157526134.1">
    <property type="nucleotide sequence ID" value="NZ_CP066775.1"/>
</dbReference>
<proteinExistence type="predicted"/>
<keyword evidence="1" id="KW-0677">Repeat</keyword>
<evidence type="ECO:0000313" key="5">
    <source>
        <dbReference type="Proteomes" id="UP000429232"/>
    </source>
</evidence>
<dbReference type="Gene3D" id="1.25.40.10">
    <property type="entry name" value="Tetratricopeptide repeat domain"/>
    <property type="match status" value="2"/>
</dbReference>
<evidence type="ECO:0000313" key="4">
    <source>
        <dbReference type="EMBL" id="QQL48459.1"/>
    </source>
</evidence>
<dbReference type="SUPFAM" id="SSF48452">
    <property type="entry name" value="TPR-like"/>
    <property type="match status" value="1"/>
</dbReference>
<dbReference type="GO" id="GO:0046813">
    <property type="term" value="P:receptor-mediated virion attachment to host cell"/>
    <property type="evidence" value="ECO:0007669"/>
    <property type="project" value="TreeGrafter"/>
</dbReference>
<accession>A0A6I4I0L9</accession>
<dbReference type="AlphaFoldDB" id="A0A6I4I0L9"/>
<dbReference type="InterPro" id="IPR019734">
    <property type="entry name" value="TPR_rpt"/>
</dbReference>
<dbReference type="InterPro" id="IPR050498">
    <property type="entry name" value="Ycf3"/>
</dbReference>
<evidence type="ECO:0000256" key="2">
    <source>
        <dbReference type="ARBA" id="ARBA00022803"/>
    </source>
</evidence>
<dbReference type="EMBL" id="CP066775">
    <property type="protein sequence ID" value="QQL48459.1"/>
    <property type="molecule type" value="Genomic_DNA"/>
</dbReference>
<evidence type="ECO:0000256" key="3">
    <source>
        <dbReference type="PROSITE-ProRule" id="PRU00339"/>
    </source>
</evidence>
<name>A0A6I4I0L9_9SPHI</name>
<dbReference type="PANTHER" id="PTHR44858:SF1">
    <property type="entry name" value="UDP-N-ACETYLGLUCOSAMINE--PEPTIDE N-ACETYLGLUCOSAMINYLTRANSFERASE SPINDLY-RELATED"/>
    <property type="match status" value="1"/>
</dbReference>
<gene>
    <name evidence="4" type="ORF">GO620_009665</name>
</gene>
<dbReference type="GO" id="GO:0009279">
    <property type="term" value="C:cell outer membrane"/>
    <property type="evidence" value="ECO:0007669"/>
    <property type="project" value="TreeGrafter"/>
</dbReference>
<feature type="repeat" description="TPR" evidence="3">
    <location>
        <begin position="55"/>
        <end position="88"/>
    </location>
</feature>
<dbReference type="KEGG" id="mgik:GO620_009665"/>
<dbReference type="Pfam" id="PF13181">
    <property type="entry name" value="TPR_8"/>
    <property type="match status" value="1"/>
</dbReference>
<evidence type="ECO:0000256" key="1">
    <source>
        <dbReference type="ARBA" id="ARBA00022737"/>
    </source>
</evidence>
<dbReference type="PROSITE" id="PS50005">
    <property type="entry name" value="TPR"/>
    <property type="match status" value="1"/>
</dbReference>
<sequence>MRFPFLLFLIAITSANVSLAQNAYVKLGQQAFLEGDFKVAITRLEKACVLDTTNTDALWMLGYSYYHSDNYKKSIQAYSRVINMKPADATSYYYRARAKGFIGKDAGYSFTEREKYLLGAILDYTKAIGIEPESKTYQNRGIAYREYGLFKLDPANRCFDRTIAVKALRASIADLERVLNDNPSRSDISSQIDISKEKLALAIGRR</sequence>
<keyword evidence="5" id="KW-1185">Reference proteome</keyword>
<dbReference type="SMART" id="SM00028">
    <property type="entry name" value="TPR"/>
    <property type="match status" value="2"/>
</dbReference>
<dbReference type="Proteomes" id="UP000429232">
    <property type="component" value="Chromosome"/>
</dbReference>
<dbReference type="PANTHER" id="PTHR44858">
    <property type="entry name" value="TETRATRICOPEPTIDE REPEAT PROTEIN 6"/>
    <property type="match status" value="1"/>
</dbReference>
<keyword evidence="2 3" id="KW-0802">TPR repeat</keyword>
<reference evidence="4 5" key="1">
    <citation type="submission" date="2020-12" db="EMBL/GenBank/DDBJ databases">
        <title>HMF7856_wgs.fasta genome submission.</title>
        <authorList>
            <person name="Kang H."/>
            <person name="Kim H."/>
            <person name="Joh K."/>
        </authorList>
    </citation>
    <scope>NUCLEOTIDE SEQUENCE [LARGE SCALE GENOMIC DNA]</scope>
    <source>
        <strain evidence="4 5">HMF7856</strain>
    </source>
</reference>
<organism evidence="4 5">
    <name type="scientific">Mucilaginibacter ginkgonis</name>
    <dbReference type="NCBI Taxonomy" id="2682091"/>
    <lineage>
        <taxon>Bacteria</taxon>
        <taxon>Pseudomonadati</taxon>
        <taxon>Bacteroidota</taxon>
        <taxon>Sphingobacteriia</taxon>
        <taxon>Sphingobacteriales</taxon>
        <taxon>Sphingobacteriaceae</taxon>
        <taxon>Mucilaginibacter</taxon>
    </lineage>
</organism>
<protein>
    <submittedName>
        <fullName evidence="4">Tetratricopeptide repeat protein</fullName>
    </submittedName>
</protein>